<accession>A0A0V1GHP3</accession>
<gene>
    <name evidence="1" type="ORF">T4B_3736</name>
</gene>
<organism evidence="1 2">
    <name type="scientific">Trichinella pseudospiralis</name>
    <name type="common">Parasitic roundworm</name>
    <dbReference type="NCBI Taxonomy" id="6337"/>
    <lineage>
        <taxon>Eukaryota</taxon>
        <taxon>Metazoa</taxon>
        <taxon>Ecdysozoa</taxon>
        <taxon>Nematoda</taxon>
        <taxon>Enoplea</taxon>
        <taxon>Dorylaimia</taxon>
        <taxon>Trichinellida</taxon>
        <taxon>Trichinellidae</taxon>
        <taxon>Trichinella</taxon>
    </lineage>
</organism>
<sequence>MAKNFILESLSENYTAVAEYILIKACFACVIAL</sequence>
<protein>
    <submittedName>
        <fullName evidence="1">Uncharacterized protein</fullName>
    </submittedName>
</protein>
<comment type="caution">
    <text evidence="1">The sequence shown here is derived from an EMBL/GenBank/DDBJ whole genome shotgun (WGS) entry which is preliminary data.</text>
</comment>
<dbReference type="AlphaFoldDB" id="A0A0V1GHP3"/>
<evidence type="ECO:0000313" key="2">
    <source>
        <dbReference type="Proteomes" id="UP000054805"/>
    </source>
</evidence>
<evidence type="ECO:0000313" key="1">
    <source>
        <dbReference type="EMBL" id="KRY97787.1"/>
    </source>
</evidence>
<proteinExistence type="predicted"/>
<name>A0A0V1GHP3_TRIPS</name>
<dbReference type="EMBL" id="JYDS01002146">
    <property type="protein sequence ID" value="KRY97787.1"/>
    <property type="molecule type" value="Genomic_DNA"/>
</dbReference>
<reference evidence="1 2" key="1">
    <citation type="submission" date="2015-01" db="EMBL/GenBank/DDBJ databases">
        <title>Evolution of Trichinella species and genotypes.</title>
        <authorList>
            <person name="Korhonen P.K."/>
            <person name="Edoardo P."/>
            <person name="Giuseppe L.R."/>
            <person name="Gasser R.B."/>
        </authorList>
    </citation>
    <scope>NUCLEOTIDE SEQUENCE [LARGE SCALE GENOMIC DNA]</scope>
    <source>
        <strain evidence="1">ISS588</strain>
    </source>
</reference>
<dbReference type="Proteomes" id="UP000054805">
    <property type="component" value="Unassembled WGS sequence"/>
</dbReference>
<keyword evidence="2" id="KW-1185">Reference proteome</keyword>